<proteinExistence type="predicted"/>
<dbReference type="PANTHER" id="PTHR38795:SF1">
    <property type="entry name" value="DUF6604 DOMAIN-CONTAINING PROTEIN"/>
    <property type="match status" value="1"/>
</dbReference>
<dbReference type="Proteomes" id="UP000664132">
    <property type="component" value="Unassembled WGS sequence"/>
</dbReference>
<dbReference type="AlphaFoldDB" id="A0A8H7WA03"/>
<name>A0A8H7WA03_9HELO</name>
<keyword evidence="3" id="KW-1185">Reference proteome</keyword>
<reference evidence="2" key="1">
    <citation type="submission" date="2021-02" db="EMBL/GenBank/DDBJ databases">
        <title>Genome sequence Cadophora malorum strain M34.</title>
        <authorList>
            <person name="Stefanovic E."/>
            <person name="Vu D."/>
            <person name="Scully C."/>
            <person name="Dijksterhuis J."/>
            <person name="Roader J."/>
            <person name="Houbraken J."/>
        </authorList>
    </citation>
    <scope>NUCLEOTIDE SEQUENCE</scope>
    <source>
        <strain evidence="2">M34</strain>
    </source>
</reference>
<dbReference type="Pfam" id="PF20253">
    <property type="entry name" value="DUF6604"/>
    <property type="match status" value="1"/>
</dbReference>
<accession>A0A8H7WA03</accession>
<dbReference type="PANTHER" id="PTHR38795">
    <property type="entry name" value="DUF6604 DOMAIN-CONTAINING PROTEIN"/>
    <property type="match status" value="1"/>
</dbReference>
<evidence type="ECO:0000313" key="3">
    <source>
        <dbReference type="Proteomes" id="UP000664132"/>
    </source>
</evidence>
<dbReference type="OrthoDB" id="3563007at2759"/>
<feature type="domain" description="DUF6604" evidence="1">
    <location>
        <begin position="11"/>
        <end position="260"/>
    </location>
</feature>
<sequence>MLPETLMGSYKRYKEDTKSFVTWLHNKAISCGYKAPTSRCVTVEYEDESGDAPPIFAKDEYKTGPRTLLMQLLNFDPKIEVPAAVQSLLYQAIQARKRCAAWIHRVSSEGVSADVKKSNDAHEHFIKVLEIIFHVLEPRFEIIDSVHPPSSTTAPSSNRFEQLEVKDISQETLDSIPSVPAYRPKEDSSTTSNDEYELEPAFESDLQFIVYCAYEDLHNLEKFLFKIWSEVKEGSLEPRTAALITNISLRLVRNIEDDVIALSPARFSQNSHRSITGIIHLVPEFKIPGPGPGFTHDMLPISSKVEDFTYQPSSQLLEKIFQFLIQPELMRTRPDWQMDDILITSMLLELEFKFGVDVGLDRGRKARVLGCLPKLGEGHGMFIPHYDELKVAFDKILRKGEVCITAVFAAEIILNIHKILKGKFSDAYRELHLRGAISENVLDIEWSGEKKYQKRNGLAPTKPELDRKWASDFVAIEAVSDSYSVKAVIKENSMIGLKQAIQEHTPNVLRPHYPQVEELYKLGFLSTSTLVASKSASFYYSHNPIYSGIESLKLSIGMEKIGVGAANAICSVSNIGKLFTGSRPVTASLMVNRLFLCMKVPAAALAKTYRGEKPHFKKLVSRSTEDTFALSPVSIYLMEYLQGEASAEKLVYNLVSCFDINLSDYHTGLVNIAMLETVKYCVEAFLPRTDMDLVTVTRQCNTLLQRLREAFKSKMGIEHQFGDFDISDLVRQSSNVMVTDIFYDAFCGEVNESRVPGSRQNNVLSELLDERTMLSIPAEVFQQFLAEVDVPIIAESFDVKITSKRPGAYVPPKKIVDHWRKIMTTFK</sequence>
<comment type="caution">
    <text evidence="2">The sequence shown here is derived from an EMBL/GenBank/DDBJ whole genome shotgun (WGS) entry which is preliminary data.</text>
</comment>
<dbReference type="InterPro" id="IPR046539">
    <property type="entry name" value="DUF6604"/>
</dbReference>
<organism evidence="2 3">
    <name type="scientific">Cadophora malorum</name>
    <dbReference type="NCBI Taxonomy" id="108018"/>
    <lineage>
        <taxon>Eukaryota</taxon>
        <taxon>Fungi</taxon>
        <taxon>Dikarya</taxon>
        <taxon>Ascomycota</taxon>
        <taxon>Pezizomycotina</taxon>
        <taxon>Leotiomycetes</taxon>
        <taxon>Helotiales</taxon>
        <taxon>Ploettnerulaceae</taxon>
        <taxon>Cadophora</taxon>
    </lineage>
</organism>
<evidence type="ECO:0000259" key="1">
    <source>
        <dbReference type="Pfam" id="PF20253"/>
    </source>
</evidence>
<evidence type="ECO:0000313" key="2">
    <source>
        <dbReference type="EMBL" id="KAG4416984.1"/>
    </source>
</evidence>
<dbReference type="EMBL" id="JAFJYH010000168">
    <property type="protein sequence ID" value="KAG4416984.1"/>
    <property type="molecule type" value="Genomic_DNA"/>
</dbReference>
<gene>
    <name evidence="2" type="ORF">IFR04_009874</name>
</gene>
<protein>
    <recommendedName>
        <fullName evidence="1">DUF6604 domain-containing protein</fullName>
    </recommendedName>
</protein>